<feature type="transmembrane region" description="Helical" evidence="5">
    <location>
        <begin position="256"/>
        <end position="276"/>
    </location>
</feature>
<dbReference type="GeneID" id="74942363"/>
<reference evidence="7" key="1">
    <citation type="submission" date="2022-09" db="EMBL/GenBank/DDBJ databases">
        <title>Diverse halophilic archaea isolated from saline environments.</title>
        <authorList>
            <person name="Cui H.-L."/>
        </authorList>
    </citation>
    <scope>NUCLEOTIDE SEQUENCE</scope>
    <source>
        <strain evidence="7">ZS-35-S2</strain>
    </source>
</reference>
<evidence type="ECO:0000313" key="7">
    <source>
        <dbReference type="EMBL" id="UWM56232.1"/>
    </source>
</evidence>
<feature type="transmembrane region" description="Helical" evidence="5">
    <location>
        <begin position="357"/>
        <end position="374"/>
    </location>
</feature>
<dbReference type="PANTHER" id="PTHR23526:SF4">
    <property type="entry name" value="INTEGRAL MEMBRANE TRANSPORT PROTEIN"/>
    <property type="match status" value="1"/>
</dbReference>
<evidence type="ECO:0000259" key="6">
    <source>
        <dbReference type="PROSITE" id="PS50850"/>
    </source>
</evidence>
<dbReference type="InterPro" id="IPR036259">
    <property type="entry name" value="MFS_trans_sf"/>
</dbReference>
<dbReference type="PANTHER" id="PTHR23526">
    <property type="entry name" value="INTEGRAL MEMBRANE TRANSPORT PROTEIN-RELATED"/>
    <property type="match status" value="1"/>
</dbReference>
<dbReference type="PROSITE" id="PS50850">
    <property type="entry name" value="MFS"/>
    <property type="match status" value="1"/>
</dbReference>
<dbReference type="InterPro" id="IPR020846">
    <property type="entry name" value="MFS_dom"/>
</dbReference>
<dbReference type="Pfam" id="PF07690">
    <property type="entry name" value="MFS_1"/>
    <property type="match status" value="2"/>
</dbReference>
<keyword evidence="8" id="KW-1185">Reference proteome</keyword>
<name>A0A9E7R5Z5_9EURY</name>
<feature type="transmembrane region" description="Helical" evidence="5">
    <location>
        <begin position="7"/>
        <end position="32"/>
    </location>
</feature>
<feature type="transmembrane region" description="Helical" evidence="5">
    <location>
        <begin position="133"/>
        <end position="155"/>
    </location>
</feature>
<proteinExistence type="predicted"/>
<feature type="transmembrane region" description="Helical" evidence="5">
    <location>
        <begin position="283"/>
        <end position="305"/>
    </location>
</feature>
<feature type="transmembrane region" description="Helical" evidence="5">
    <location>
        <begin position="71"/>
        <end position="89"/>
    </location>
</feature>
<comment type="subcellular location">
    <subcellularLocation>
        <location evidence="1">Membrane</location>
        <topology evidence="1">Multi-pass membrane protein</topology>
    </subcellularLocation>
</comment>
<dbReference type="SUPFAM" id="SSF103473">
    <property type="entry name" value="MFS general substrate transporter"/>
    <property type="match status" value="1"/>
</dbReference>
<dbReference type="InterPro" id="IPR011701">
    <property type="entry name" value="MFS"/>
</dbReference>
<feature type="transmembrane region" description="Helical" evidence="5">
    <location>
        <begin position="101"/>
        <end position="121"/>
    </location>
</feature>
<feature type="transmembrane region" description="Helical" evidence="5">
    <location>
        <begin position="38"/>
        <end position="59"/>
    </location>
</feature>
<dbReference type="InterPro" id="IPR052528">
    <property type="entry name" value="Sugar_transport-like"/>
</dbReference>
<dbReference type="RefSeq" id="WP_260643346.1">
    <property type="nucleotide sequence ID" value="NZ_CP104003.1"/>
</dbReference>
<feature type="transmembrane region" description="Helical" evidence="5">
    <location>
        <begin position="380"/>
        <end position="398"/>
    </location>
</feature>
<dbReference type="PROSITE" id="PS00216">
    <property type="entry name" value="SUGAR_TRANSPORT_1"/>
    <property type="match status" value="1"/>
</dbReference>
<organism evidence="7 8">
    <name type="scientific">Salinirubellus salinus</name>
    <dbReference type="NCBI Taxonomy" id="1364945"/>
    <lineage>
        <taxon>Archaea</taxon>
        <taxon>Methanobacteriati</taxon>
        <taxon>Methanobacteriota</taxon>
        <taxon>Stenosarchaea group</taxon>
        <taxon>Halobacteria</taxon>
        <taxon>Halobacteriales</taxon>
        <taxon>Natronomonadaceae</taxon>
        <taxon>Salinirubellus</taxon>
    </lineage>
</organism>
<feature type="transmembrane region" description="Helical" evidence="5">
    <location>
        <begin position="220"/>
        <end position="244"/>
    </location>
</feature>
<evidence type="ECO:0000256" key="4">
    <source>
        <dbReference type="ARBA" id="ARBA00023136"/>
    </source>
</evidence>
<dbReference type="GO" id="GO:0022857">
    <property type="term" value="F:transmembrane transporter activity"/>
    <property type="evidence" value="ECO:0007669"/>
    <property type="project" value="InterPro"/>
</dbReference>
<sequence>MTRRTQWGLVSLAALTRFGSGILMGTVLAIVVERTGSALAAGVLATGYFAGLMLFSPVWGAIADVTGRRRAVMVGTGALATLSILPLTLSDAIGWSILWRAVYSVFAAGFAPVVLAIVSHYGGASGTGRSIGFYNGARSGGFAGGNLVAGVLLGLYLPGDIYLVVGALSLVSTLAALGIEDPTPSPDGDATLREVASEVRHRLLPSVGDRDHLRTNGLAFLYLGLAVRNACILGVMALIAPFLVGTVGLTEATMGAVLAANHGTQVPAMVALGVVADRVGRKPLVVAGMAGSGLFALVVSLAPAVAPDSRVLFAAGAMVVLGVAFSAMTTGALAFISDVAPPNRESELMGLRSTAKGLGGVVGPVLVGGVATLAGYRTAFALASVLAFAAAALVWVALTESRPTGSGEVVPAGD</sequence>
<dbReference type="GO" id="GO:0016020">
    <property type="term" value="C:membrane"/>
    <property type="evidence" value="ECO:0007669"/>
    <property type="project" value="UniProtKB-SubCell"/>
</dbReference>
<feature type="transmembrane region" description="Helical" evidence="5">
    <location>
        <begin position="311"/>
        <end position="336"/>
    </location>
</feature>
<dbReference type="AlphaFoldDB" id="A0A9E7R5Z5"/>
<protein>
    <submittedName>
        <fullName evidence="7">MFS transporter</fullName>
    </submittedName>
</protein>
<dbReference type="KEGG" id="ssai:N0B31_08035"/>
<dbReference type="Gene3D" id="1.20.1250.20">
    <property type="entry name" value="MFS general substrate transporter like domains"/>
    <property type="match status" value="2"/>
</dbReference>
<keyword evidence="4 5" id="KW-0472">Membrane</keyword>
<gene>
    <name evidence="7" type="ORF">N0B31_08035</name>
</gene>
<evidence type="ECO:0000256" key="5">
    <source>
        <dbReference type="SAM" id="Phobius"/>
    </source>
</evidence>
<evidence type="ECO:0000256" key="3">
    <source>
        <dbReference type="ARBA" id="ARBA00022989"/>
    </source>
</evidence>
<evidence type="ECO:0000256" key="1">
    <source>
        <dbReference type="ARBA" id="ARBA00004141"/>
    </source>
</evidence>
<evidence type="ECO:0000313" key="8">
    <source>
        <dbReference type="Proteomes" id="UP001057580"/>
    </source>
</evidence>
<dbReference type="EMBL" id="CP104003">
    <property type="protein sequence ID" value="UWM56232.1"/>
    <property type="molecule type" value="Genomic_DNA"/>
</dbReference>
<keyword evidence="3 5" id="KW-1133">Transmembrane helix</keyword>
<evidence type="ECO:0000256" key="2">
    <source>
        <dbReference type="ARBA" id="ARBA00022692"/>
    </source>
</evidence>
<accession>A0A9E7R5Z5</accession>
<dbReference type="Proteomes" id="UP001057580">
    <property type="component" value="Chromosome"/>
</dbReference>
<feature type="domain" description="Major facilitator superfamily (MFS) profile" evidence="6">
    <location>
        <begin position="5"/>
        <end position="402"/>
    </location>
</feature>
<keyword evidence="2 5" id="KW-0812">Transmembrane</keyword>
<dbReference type="InterPro" id="IPR005829">
    <property type="entry name" value="Sugar_transporter_CS"/>
</dbReference>